<gene>
    <name evidence="1" type="ORF">POSPLADRAFT_1041931</name>
</gene>
<proteinExistence type="predicted"/>
<dbReference type="RefSeq" id="XP_024333516.1">
    <property type="nucleotide sequence ID" value="XM_024478001.1"/>
</dbReference>
<accession>A0A1X6MKL0</accession>
<dbReference type="AlphaFoldDB" id="A0A1X6MKL0"/>
<feature type="non-terminal residue" evidence="1">
    <location>
        <position position="1"/>
    </location>
</feature>
<evidence type="ECO:0000313" key="2">
    <source>
        <dbReference type="Proteomes" id="UP000194127"/>
    </source>
</evidence>
<dbReference type="Proteomes" id="UP000194127">
    <property type="component" value="Unassembled WGS sequence"/>
</dbReference>
<dbReference type="GeneID" id="36322951"/>
<sequence>STTVRATTTTVRMKHRIRKDNAGQGAQWERATSAGFIACGECVIVCVLLNISLTATRRSATSGVGGGRTVVGYGMFNIAPIVDIG</sequence>
<reference evidence="1 2" key="1">
    <citation type="submission" date="2017-04" db="EMBL/GenBank/DDBJ databases">
        <title>Genome Sequence of the Model Brown-Rot Fungus Postia placenta SB12.</title>
        <authorList>
            <consortium name="DOE Joint Genome Institute"/>
            <person name="Gaskell J."/>
            <person name="Kersten P."/>
            <person name="Larrondo L.F."/>
            <person name="Canessa P."/>
            <person name="Martinez D."/>
            <person name="Hibbett D."/>
            <person name="Schmoll M."/>
            <person name="Kubicek C.P."/>
            <person name="Martinez A.T."/>
            <person name="Yadav J."/>
            <person name="Master E."/>
            <person name="Magnuson J.K."/>
            <person name="James T."/>
            <person name="Yaver D."/>
            <person name="Berka R."/>
            <person name="Labutti K."/>
            <person name="Lipzen A."/>
            <person name="Aerts A."/>
            <person name="Barry K."/>
            <person name="Henrissat B."/>
            <person name="Blanchette R."/>
            <person name="Grigoriev I."/>
            <person name="Cullen D."/>
        </authorList>
    </citation>
    <scope>NUCLEOTIDE SEQUENCE [LARGE SCALE GENOMIC DNA]</scope>
    <source>
        <strain evidence="1 2">MAD-698-R-SB12</strain>
    </source>
</reference>
<keyword evidence="2" id="KW-1185">Reference proteome</keyword>
<name>A0A1X6MKL0_9APHY</name>
<organism evidence="1 2">
    <name type="scientific">Postia placenta MAD-698-R-SB12</name>
    <dbReference type="NCBI Taxonomy" id="670580"/>
    <lineage>
        <taxon>Eukaryota</taxon>
        <taxon>Fungi</taxon>
        <taxon>Dikarya</taxon>
        <taxon>Basidiomycota</taxon>
        <taxon>Agaricomycotina</taxon>
        <taxon>Agaricomycetes</taxon>
        <taxon>Polyporales</taxon>
        <taxon>Adustoporiaceae</taxon>
        <taxon>Rhodonia</taxon>
    </lineage>
</organism>
<protein>
    <submittedName>
        <fullName evidence="1">Uncharacterized protein</fullName>
    </submittedName>
</protein>
<dbReference type="EMBL" id="KZ110612">
    <property type="protein sequence ID" value="OSX56722.1"/>
    <property type="molecule type" value="Genomic_DNA"/>
</dbReference>
<evidence type="ECO:0000313" key="1">
    <source>
        <dbReference type="EMBL" id="OSX56722.1"/>
    </source>
</evidence>